<comment type="caution">
    <text evidence="2">The sequence shown here is derived from an EMBL/GenBank/DDBJ whole genome shotgun (WGS) entry which is preliminary data.</text>
</comment>
<gene>
    <name evidence="2" type="ORF">L602_002400000300</name>
</gene>
<reference evidence="2 3" key="1">
    <citation type="submission" date="2019-07" db="EMBL/GenBank/DDBJ databases">
        <title>Genome sequencing of lignin-degrading bacterial isolates.</title>
        <authorList>
            <person name="Gladden J."/>
        </authorList>
    </citation>
    <scope>NUCLEOTIDE SEQUENCE [LARGE SCALE GENOMIC DNA]</scope>
    <source>
        <strain evidence="2 3">J11</strain>
    </source>
</reference>
<organism evidence="2 3">
    <name type="scientific">Cupriavidus gilardii J11</name>
    <dbReference type="NCBI Taxonomy" id="936133"/>
    <lineage>
        <taxon>Bacteria</taxon>
        <taxon>Pseudomonadati</taxon>
        <taxon>Pseudomonadota</taxon>
        <taxon>Betaproteobacteria</taxon>
        <taxon>Burkholderiales</taxon>
        <taxon>Burkholderiaceae</taxon>
        <taxon>Cupriavidus</taxon>
    </lineage>
</organism>
<evidence type="ECO:0000313" key="3">
    <source>
        <dbReference type="Proteomes" id="UP000318141"/>
    </source>
</evidence>
<dbReference type="AlphaFoldDB" id="A0A562BK72"/>
<evidence type="ECO:0008006" key="4">
    <source>
        <dbReference type="Google" id="ProtNLM"/>
    </source>
</evidence>
<proteinExistence type="predicted"/>
<evidence type="ECO:0000313" key="2">
    <source>
        <dbReference type="EMBL" id="TWG85584.1"/>
    </source>
</evidence>
<protein>
    <recommendedName>
        <fullName evidence="4">Lipoprotein</fullName>
    </recommendedName>
</protein>
<accession>A0A562BK72</accession>
<dbReference type="PROSITE" id="PS51257">
    <property type="entry name" value="PROKAR_LIPOPROTEIN"/>
    <property type="match status" value="1"/>
</dbReference>
<feature type="region of interest" description="Disordered" evidence="1">
    <location>
        <begin position="39"/>
        <end position="106"/>
    </location>
</feature>
<keyword evidence="3" id="KW-1185">Reference proteome</keyword>
<evidence type="ECO:0000256" key="1">
    <source>
        <dbReference type="SAM" id="MobiDB-lite"/>
    </source>
</evidence>
<dbReference type="EMBL" id="VLJN01000017">
    <property type="protein sequence ID" value="TWG85584.1"/>
    <property type="molecule type" value="Genomic_DNA"/>
</dbReference>
<feature type="compositionally biased region" description="Polar residues" evidence="1">
    <location>
        <begin position="75"/>
        <end position="88"/>
    </location>
</feature>
<dbReference type="Proteomes" id="UP000318141">
    <property type="component" value="Unassembled WGS sequence"/>
</dbReference>
<name>A0A562BK72_9BURK</name>
<sequence length="106" mass="10630">MTHHVMRCDRNHAIPRNIVMSMTALGAVFLIGCGGAGDAGEGNVTPNAATGTSGGSASPGSTAPSGSGGPVDLSRLTSPVSNAPVGQQTERKDNALPAEQRNPARH</sequence>
<feature type="compositionally biased region" description="Low complexity" evidence="1">
    <location>
        <begin position="41"/>
        <end position="65"/>
    </location>
</feature>